<gene>
    <name evidence="1" type="ORF">HKX05_17840</name>
    <name evidence="2" type="ORF">HLV41_05235</name>
</gene>
<dbReference type="EMBL" id="JABEOV010000027">
    <property type="protein sequence ID" value="NNG55209.1"/>
    <property type="molecule type" value="Genomic_DNA"/>
</dbReference>
<comment type="caution">
    <text evidence="2">The sequence shown here is derived from an EMBL/GenBank/DDBJ whole genome shotgun (WGS) entry which is preliminary data.</text>
</comment>
<evidence type="ECO:0000313" key="2">
    <source>
        <dbReference type="EMBL" id="NVP30439.1"/>
    </source>
</evidence>
<keyword evidence="4" id="KW-1185">Reference proteome</keyword>
<evidence type="ECO:0000313" key="4">
    <source>
        <dbReference type="Proteomes" id="UP000557656"/>
    </source>
</evidence>
<dbReference type="Proteomes" id="UP000557656">
    <property type="component" value="Unassembled WGS sequence"/>
</dbReference>
<dbReference type="RefSeq" id="WP_156477648.1">
    <property type="nucleotide sequence ID" value="NZ_JABEOV010000027.1"/>
</dbReference>
<reference evidence="3 4" key="1">
    <citation type="submission" date="2020-05" db="EMBL/GenBank/DDBJ databases">
        <title>Draft Genome Sequences of Sphingomonas sp. Isolated from the International Space Station.</title>
        <authorList>
            <person name="Bijlani S."/>
            <person name="Singh N.K."/>
            <person name="Mason C.E."/>
            <person name="Wang C.C."/>
            <person name="Venkateswaran K."/>
        </authorList>
    </citation>
    <scope>NUCLEOTIDE SEQUENCE [LARGE SCALE GENOMIC DNA]</scope>
    <source>
        <strain evidence="1 4">IIF7SW-B5</strain>
        <strain evidence="2">ISS-IIF7SWP</strain>
    </source>
</reference>
<proteinExistence type="predicted"/>
<protein>
    <recommendedName>
        <fullName evidence="5">Knr4/Smi1-like domain-containing protein</fullName>
    </recommendedName>
</protein>
<name>A0A7Y7QTZ2_9SPHN</name>
<evidence type="ECO:0000313" key="3">
    <source>
        <dbReference type="Proteomes" id="UP000531581"/>
    </source>
</evidence>
<sequence>MDYRDTFKQWVSTLDKCDLAYRVEYPSENDKEYLEHIFGVDFIRAFKEVGYAGGIELPWTAETLSFFALSEIVEAQAGYRFDANTGQASEAWDANHYVISAWAGDPVTIDVSGVVWFSRHGEGKWQYKRLASNFCEYLNILDRWADFFVIENSKDIFDDDFSIPKSICEEVNKSVINSLGSEEKSNWLEFLFD</sequence>
<dbReference type="InterPro" id="IPR037883">
    <property type="entry name" value="Knr4/Smi1-like_sf"/>
</dbReference>
<evidence type="ECO:0008006" key="5">
    <source>
        <dbReference type="Google" id="ProtNLM"/>
    </source>
</evidence>
<dbReference type="EMBL" id="JABYQV010000003">
    <property type="protein sequence ID" value="NVP30439.1"/>
    <property type="molecule type" value="Genomic_DNA"/>
</dbReference>
<dbReference type="Proteomes" id="UP000531581">
    <property type="component" value="Unassembled WGS sequence"/>
</dbReference>
<accession>A0A7Y7QTZ2</accession>
<evidence type="ECO:0000313" key="1">
    <source>
        <dbReference type="EMBL" id="NNG55209.1"/>
    </source>
</evidence>
<dbReference type="GeneID" id="78488306"/>
<dbReference type="AlphaFoldDB" id="A0A7Y7QTZ2"/>
<organism evidence="2 3">
    <name type="scientific">Sphingomonas sanguinis</name>
    <dbReference type="NCBI Taxonomy" id="33051"/>
    <lineage>
        <taxon>Bacteria</taxon>
        <taxon>Pseudomonadati</taxon>
        <taxon>Pseudomonadota</taxon>
        <taxon>Alphaproteobacteria</taxon>
        <taxon>Sphingomonadales</taxon>
        <taxon>Sphingomonadaceae</taxon>
        <taxon>Sphingomonas</taxon>
    </lineage>
</organism>
<dbReference type="SUPFAM" id="SSF160631">
    <property type="entry name" value="SMI1/KNR4-like"/>
    <property type="match status" value="1"/>
</dbReference>